<keyword evidence="1" id="KW-0472">Membrane</keyword>
<evidence type="ECO:0000256" key="1">
    <source>
        <dbReference type="SAM" id="Phobius"/>
    </source>
</evidence>
<protein>
    <submittedName>
        <fullName evidence="2">Ion_trans_2 domain-containing protein</fullName>
    </submittedName>
</protein>
<accession>A0A158PS28</accession>
<sequence>LQQNDSSTDTYSEFEGCVLKFILLGVSRGTDYGAMIIKGSAGIVITVSLGLIFLVIGNMVYQTFTRKVVLCEKVSYLQIFDSYIMANFILCLI</sequence>
<keyword evidence="1" id="KW-0812">Transmembrane</keyword>
<dbReference type="AlphaFoldDB" id="A0A158PS28"/>
<organism evidence="2">
    <name type="scientific">Brugia pahangi</name>
    <name type="common">Filarial nematode worm</name>
    <dbReference type="NCBI Taxonomy" id="6280"/>
    <lineage>
        <taxon>Eukaryota</taxon>
        <taxon>Metazoa</taxon>
        <taxon>Ecdysozoa</taxon>
        <taxon>Nematoda</taxon>
        <taxon>Chromadorea</taxon>
        <taxon>Rhabditida</taxon>
        <taxon>Spirurina</taxon>
        <taxon>Spiruromorpha</taxon>
        <taxon>Filarioidea</taxon>
        <taxon>Onchocercidae</taxon>
        <taxon>Brugia</taxon>
    </lineage>
</organism>
<name>A0A158PS28_BRUPA</name>
<dbReference type="WBParaSite" id="BPAG_0001196701-mRNA-1">
    <property type="protein sequence ID" value="BPAG_0001196701-mRNA-1"/>
    <property type="gene ID" value="BPAG_0001196701"/>
</dbReference>
<reference evidence="2" key="1">
    <citation type="submission" date="2016-04" db="UniProtKB">
        <authorList>
            <consortium name="WormBaseParasite"/>
        </authorList>
    </citation>
    <scope>IDENTIFICATION</scope>
</reference>
<feature type="transmembrane region" description="Helical" evidence="1">
    <location>
        <begin position="32"/>
        <end position="57"/>
    </location>
</feature>
<keyword evidence="1" id="KW-1133">Transmembrane helix</keyword>
<evidence type="ECO:0000313" key="2">
    <source>
        <dbReference type="WBParaSite" id="BPAG_0001196701-mRNA-1"/>
    </source>
</evidence>
<proteinExistence type="predicted"/>